<evidence type="ECO:0000313" key="1">
    <source>
        <dbReference type="EMBL" id="CAD8185084.1"/>
    </source>
</evidence>
<organism evidence="1 2">
    <name type="scientific">Paramecium octaurelia</name>
    <dbReference type="NCBI Taxonomy" id="43137"/>
    <lineage>
        <taxon>Eukaryota</taxon>
        <taxon>Sar</taxon>
        <taxon>Alveolata</taxon>
        <taxon>Ciliophora</taxon>
        <taxon>Intramacronucleata</taxon>
        <taxon>Oligohymenophorea</taxon>
        <taxon>Peniculida</taxon>
        <taxon>Parameciidae</taxon>
        <taxon>Paramecium</taxon>
    </lineage>
</organism>
<gene>
    <name evidence="1" type="ORF">POCTA_138.1.T0840228</name>
</gene>
<name>A0A8S1W4T4_PAROT</name>
<evidence type="ECO:0000313" key="2">
    <source>
        <dbReference type="Proteomes" id="UP000683925"/>
    </source>
</evidence>
<comment type="caution">
    <text evidence="1">The sequence shown here is derived from an EMBL/GenBank/DDBJ whole genome shotgun (WGS) entry which is preliminary data.</text>
</comment>
<dbReference type="EMBL" id="CAJJDP010000083">
    <property type="protein sequence ID" value="CAD8185084.1"/>
    <property type="molecule type" value="Genomic_DNA"/>
</dbReference>
<accession>A0A8S1W4T4</accession>
<sequence length="119" mass="14427">MAIRYDFYHLKMISFIVVIDWEKWRVDLQLFNLEELCSLSGYIMEVSEICTIRDLRPLKVQGHRMKFIDMNLSRSAQENGYIFDRLRFSRFCFINWDVSPNSKKQLRDQKRNSAIKAYF</sequence>
<dbReference type="Proteomes" id="UP000683925">
    <property type="component" value="Unassembled WGS sequence"/>
</dbReference>
<reference evidence="1" key="1">
    <citation type="submission" date="2021-01" db="EMBL/GenBank/DDBJ databases">
        <authorList>
            <consortium name="Genoscope - CEA"/>
            <person name="William W."/>
        </authorList>
    </citation>
    <scope>NUCLEOTIDE SEQUENCE</scope>
</reference>
<proteinExistence type="predicted"/>
<protein>
    <submittedName>
        <fullName evidence="1">Uncharacterized protein</fullName>
    </submittedName>
</protein>
<dbReference type="AlphaFoldDB" id="A0A8S1W4T4"/>
<keyword evidence="2" id="KW-1185">Reference proteome</keyword>